<evidence type="ECO:0000313" key="2">
    <source>
        <dbReference type="EMBL" id="EWS80424.1"/>
    </source>
</evidence>
<evidence type="ECO:0000313" key="3">
    <source>
        <dbReference type="Proteomes" id="UP000023067"/>
    </source>
</evidence>
<gene>
    <name evidence="2" type="ORF">BF93_03375</name>
</gene>
<protein>
    <submittedName>
        <fullName evidence="2">Uncharacterized protein</fullName>
    </submittedName>
</protein>
<comment type="caution">
    <text evidence="2">The sequence shown here is derived from an EMBL/GenBank/DDBJ whole genome shotgun (WGS) entry which is preliminary data.</text>
</comment>
<dbReference type="AlphaFoldDB" id="Z9JQF1"/>
<dbReference type="STRING" id="396014.BF93_03375"/>
<name>Z9JQF1_9MICO</name>
<feature type="transmembrane region" description="Helical" evidence="1">
    <location>
        <begin position="98"/>
        <end position="124"/>
    </location>
</feature>
<evidence type="ECO:0000256" key="1">
    <source>
        <dbReference type="SAM" id="Phobius"/>
    </source>
</evidence>
<dbReference type="HOGENOM" id="CLU_1458649_0_0_11"/>
<dbReference type="Proteomes" id="UP000023067">
    <property type="component" value="Unassembled WGS sequence"/>
</dbReference>
<dbReference type="PATRIC" id="fig|396014.3.peg.2703"/>
<organism evidence="2 3">
    <name type="scientific">Brachybacterium phenoliresistens</name>
    <dbReference type="NCBI Taxonomy" id="396014"/>
    <lineage>
        <taxon>Bacteria</taxon>
        <taxon>Bacillati</taxon>
        <taxon>Actinomycetota</taxon>
        <taxon>Actinomycetes</taxon>
        <taxon>Micrococcales</taxon>
        <taxon>Dermabacteraceae</taxon>
        <taxon>Brachybacterium</taxon>
    </lineage>
</organism>
<feature type="transmembrane region" description="Helical" evidence="1">
    <location>
        <begin position="144"/>
        <end position="165"/>
    </location>
</feature>
<keyword evidence="1" id="KW-0812">Transmembrane</keyword>
<dbReference type="EMBL" id="JDYK01000015">
    <property type="protein sequence ID" value="EWS80424.1"/>
    <property type="molecule type" value="Genomic_DNA"/>
</dbReference>
<feature type="transmembrane region" description="Helical" evidence="1">
    <location>
        <begin position="71"/>
        <end position="91"/>
    </location>
</feature>
<reference evidence="2 3" key="1">
    <citation type="submission" date="2014-02" db="EMBL/GenBank/DDBJ databases">
        <title>Genome sequence of Brachybacterium phenoliresistens strain W13A50.</title>
        <authorList>
            <person name="Wang X."/>
        </authorList>
    </citation>
    <scope>NUCLEOTIDE SEQUENCE [LARGE SCALE GENOMIC DNA]</scope>
    <source>
        <strain evidence="2 3">W13A50</strain>
    </source>
</reference>
<keyword evidence="3" id="KW-1185">Reference proteome</keyword>
<proteinExistence type="predicted"/>
<dbReference type="eggNOG" id="ENOG502ZCVU">
    <property type="taxonomic scope" value="Bacteria"/>
</dbReference>
<dbReference type="OrthoDB" id="4794482at2"/>
<keyword evidence="1" id="KW-0472">Membrane</keyword>
<feature type="transmembrane region" description="Helical" evidence="1">
    <location>
        <begin position="20"/>
        <end position="41"/>
    </location>
</feature>
<keyword evidence="1" id="KW-1133">Transmembrane helix</keyword>
<dbReference type="RefSeq" id="WP_051486963.1">
    <property type="nucleotide sequence ID" value="NZ_KK069999.1"/>
</dbReference>
<accession>Z9JQF1</accession>
<sequence length="185" mass="18914">MSAAQGHRDEQQRAARITAIAGTLVILAYAATSLLEIFVLGPLEGVPGRSLAQIHGDLAAAGEAPMMTLPAIVMLTVGGLAAVAVMSVTFVHRRMTWLSVALTHLGLLVLGAPALAMASFGPGMALADTYGSSGAEFHTVLTDLLHGVSGAALLAFLVLCAILTLDALRSSSPAPGSPPRRALLR</sequence>